<comment type="caution">
    <text evidence="5">The sequence shown here is derived from an EMBL/GenBank/DDBJ whole genome shotgun (WGS) entry which is preliminary data.</text>
</comment>
<dbReference type="GO" id="GO:0015031">
    <property type="term" value="P:protein transport"/>
    <property type="evidence" value="ECO:0007669"/>
    <property type="project" value="UniProtKB-KW"/>
</dbReference>
<evidence type="ECO:0000256" key="2">
    <source>
        <dbReference type="ARBA" id="ARBA00022448"/>
    </source>
</evidence>
<evidence type="ECO:0000259" key="4">
    <source>
        <dbReference type="Pfam" id="PF03081"/>
    </source>
</evidence>
<dbReference type="InterPro" id="IPR046364">
    <property type="entry name" value="Exo70_C"/>
</dbReference>
<dbReference type="EMBL" id="JAAMPC010000006">
    <property type="protein sequence ID" value="KAG2309332.1"/>
    <property type="molecule type" value="Genomic_DNA"/>
</dbReference>
<proteinExistence type="inferred from homology"/>
<dbReference type="Pfam" id="PF03081">
    <property type="entry name" value="Exo70_C"/>
    <property type="match status" value="1"/>
</dbReference>
<dbReference type="AlphaFoldDB" id="A0A8X7VDC0"/>
<dbReference type="InterPro" id="IPR004140">
    <property type="entry name" value="Exo70"/>
</dbReference>
<reference evidence="5 6" key="1">
    <citation type="submission" date="2020-02" db="EMBL/GenBank/DDBJ databases">
        <authorList>
            <person name="Ma Q."/>
            <person name="Huang Y."/>
            <person name="Song X."/>
            <person name="Pei D."/>
        </authorList>
    </citation>
    <scope>NUCLEOTIDE SEQUENCE [LARGE SCALE GENOMIC DNA]</scope>
    <source>
        <strain evidence="5">Sxm20200214</strain>
        <tissue evidence="5">Leaf</tissue>
    </source>
</reference>
<organism evidence="5 6">
    <name type="scientific">Brassica carinata</name>
    <name type="common">Ethiopian mustard</name>
    <name type="synonym">Abyssinian cabbage</name>
    <dbReference type="NCBI Taxonomy" id="52824"/>
    <lineage>
        <taxon>Eukaryota</taxon>
        <taxon>Viridiplantae</taxon>
        <taxon>Streptophyta</taxon>
        <taxon>Embryophyta</taxon>
        <taxon>Tracheophyta</taxon>
        <taxon>Spermatophyta</taxon>
        <taxon>Magnoliopsida</taxon>
        <taxon>eudicotyledons</taxon>
        <taxon>Gunneridae</taxon>
        <taxon>Pentapetalae</taxon>
        <taxon>rosids</taxon>
        <taxon>malvids</taxon>
        <taxon>Brassicales</taxon>
        <taxon>Brassicaceae</taxon>
        <taxon>Brassiceae</taxon>
        <taxon>Brassica</taxon>
    </lineage>
</organism>
<keyword evidence="3" id="KW-0268">Exocytosis</keyword>
<keyword evidence="6" id="KW-1185">Reference proteome</keyword>
<dbReference type="PANTHER" id="PTHR12542:SF26">
    <property type="entry name" value="EXOCYST SUBUNIT EXO70 FAMILY PROTEIN"/>
    <property type="match status" value="1"/>
</dbReference>
<protein>
    <recommendedName>
        <fullName evidence="3">Exocyst subunit Exo70 family protein</fullName>
    </recommendedName>
</protein>
<dbReference type="InterPro" id="IPR016159">
    <property type="entry name" value="Cullin_repeat-like_dom_sf"/>
</dbReference>
<accession>A0A8X7VDC0</accession>
<dbReference type="GO" id="GO:0006887">
    <property type="term" value="P:exocytosis"/>
    <property type="evidence" value="ECO:0007669"/>
    <property type="project" value="UniProtKB-KW"/>
</dbReference>
<dbReference type="SUPFAM" id="SSF74788">
    <property type="entry name" value="Cullin repeat-like"/>
    <property type="match status" value="1"/>
</dbReference>
<comment type="function">
    <text evidence="3">Component of the exocyst complex.</text>
</comment>
<evidence type="ECO:0000256" key="1">
    <source>
        <dbReference type="ARBA" id="ARBA00006756"/>
    </source>
</evidence>
<dbReference type="GO" id="GO:0005546">
    <property type="term" value="F:phosphatidylinositol-4,5-bisphosphate binding"/>
    <property type="evidence" value="ECO:0007669"/>
    <property type="project" value="InterPro"/>
</dbReference>
<dbReference type="Proteomes" id="UP000886595">
    <property type="component" value="Unassembled WGS sequence"/>
</dbReference>
<feature type="domain" description="Exocyst complex subunit Exo70 C-terminal" evidence="4">
    <location>
        <begin position="2"/>
        <end position="63"/>
    </location>
</feature>
<name>A0A8X7VDC0_BRACI</name>
<dbReference type="GO" id="GO:0000145">
    <property type="term" value="C:exocyst"/>
    <property type="evidence" value="ECO:0007669"/>
    <property type="project" value="InterPro"/>
</dbReference>
<sequence>MKQSSCVIPDAKLREELKVSIARKLVPEYRYFYEKYLQFLREERNIEMVMRFKPDNLENYLSDLFHGTLIHCGSSSASFSMCISLGCVRN</sequence>
<evidence type="ECO:0000256" key="3">
    <source>
        <dbReference type="RuleBase" id="RU365026"/>
    </source>
</evidence>
<gene>
    <name evidence="5" type="ORF">Bca52824_029080</name>
</gene>
<evidence type="ECO:0000313" key="5">
    <source>
        <dbReference type="EMBL" id="KAG2309332.1"/>
    </source>
</evidence>
<evidence type="ECO:0000313" key="6">
    <source>
        <dbReference type="Proteomes" id="UP000886595"/>
    </source>
</evidence>
<keyword evidence="2 3" id="KW-0813">Transport</keyword>
<dbReference type="Gene3D" id="1.20.1280.170">
    <property type="entry name" value="Exocyst complex component Exo70"/>
    <property type="match status" value="1"/>
</dbReference>
<dbReference type="OrthoDB" id="1922221at2759"/>
<keyword evidence="3" id="KW-0653">Protein transport</keyword>
<comment type="similarity">
    <text evidence="1 3">Belongs to the EXO70 family.</text>
</comment>
<dbReference type="PANTHER" id="PTHR12542">
    <property type="entry name" value="EXOCYST COMPLEX PROTEIN EXO70"/>
    <property type="match status" value="1"/>
</dbReference>